<reference evidence="1 2" key="1">
    <citation type="submission" date="2015-11" db="EMBL/GenBank/DDBJ databases">
        <title>Exploring the genomic traits of fungus-feeding bacterial genus Collimonas.</title>
        <authorList>
            <person name="Song C."/>
            <person name="Schmidt R."/>
            <person name="de Jager V."/>
            <person name="Krzyzanowska D."/>
            <person name="Jongedijk E."/>
            <person name="Cankar K."/>
            <person name="Beekwilder J."/>
            <person name="van Veen A."/>
            <person name="de Boer W."/>
            <person name="van Veen J.A."/>
            <person name="Garbeva P."/>
        </authorList>
    </citation>
    <scope>NUCLEOTIDE SEQUENCE [LARGE SCALE GENOMIC DNA]</scope>
    <source>
        <strain evidence="1 2">Ter6</strain>
    </source>
</reference>
<evidence type="ECO:0000313" key="1">
    <source>
        <dbReference type="EMBL" id="AMO97811.1"/>
    </source>
</evidence>
<accession>A0A127PK76</accession>
<gene>
    <name evidence="1" type="ORF">CFter6_5244</name>
</gene>
<name>A0A127PK76_9BURK</name>
<dbReference type="PATRIC" id="fig|158899.10.peg.5164"/>
<protein>
    <submittedName>
        <fullName evidence="1">Uncharacterized protein</fullName>
    </submittedName>
</protein>
<proteinExistence type="predicted"/>
<dbReference type="RefSeq" id="WP_167351435.1">
    <property type="nucleotide sequence ID" value="NZ_CP013232.1"/>
</dbReference>
<dbReference type="AlphaFoldDB" id="A0A127PK76"/>
<dbReference type="EMBL" id="CP013232">
    <property type="protein sequence ID" value="AMO97811.1"/>
    <property type="molecule type" value="Genomic_DNA"/>
</dbReference>
<organism evidence="1">
    <name type="scientific">Collimonas fungivorans</name>
    <dbReference type="NCBI Taxonomy" id="158899"/>
    <lineage>
        <taxon>Bacteria</taxon>
        <taxon>Pseudomonadati</taxon>
        <taxon>Pseudomonadota</taxon>
        <taxon>Betaproteobacteria</taxon>
        <taxon>Burkholderiales</taxon>
        <taxon>Oxalobacteraceae</taxon>
        <taxon>Collimonas</taxon>
    </lineage>
</organism>
<evidence type="ECO:0000313" key="2">
    <source>
        <dbReference type="Proteomes" id="UP000072421"/>
    </source>
</evidence>
<sequence>MIIVMSLPIKQAGRKMAALSPIFSINTLNAELAREVRHIHIAAAVNHR</sequence>
<dbReference type="Proteomes" id="UP000072421">
    <property type="component" value="Chromosome"/>
</dbReference>